<evidence type="ECO:0000313" key="1">
    <source>
        <dbReference type="EMBL" id="EIC20604.1"/>
    </source>
</evidence>
<reference evidence="2" key="1">
    <citation type="submission" date="2011-06" db="EMBL/GenBank/DDBJ databases">
        <authorList>
            <consortium name="US DOE Joint Genome Institute (JGI-PGF)"/>
            <person name="Lucas S."/>
            <person name="Han J."/>
            <person name="Lapidus A."/>
            <person name="Cheng J.-F."/>
            <person name="Goodwin L."/>
            <person name="Pitluck S."/>
            <person name="Peters L."/>
            <person name="Land M.L."/>
            <person name="Hauser L."/>
            <person name="Vogl K."/>
            <person name="Liu Z."/>
            <person name="Overmann J."/>
            <person name="Frigaard N.-U."/>
            <person name="Bryant D.A."/>
            <person name="Woyke T.J."/>
        </authorList>
    </citation>
    <scope>NUCLEOTIDE SEQUENCE [LARGE SCALE GENOMIC DNA]</scope>
    <source>
        <strain evidence="2">970</strain>
    </source>
</reference>
<name>H8Z5N4_9GAMM</name>
<gene>
    <name evidence="1" type="ORF">Thi970DRAFT_04258</name>
</gene>
<dbReference type="EMBL" id="JH603170">
    <property type="protein sequence ID" value="EIC20604.1"/>
    <property type="molecule type" value="Genomic_DNA"/>
</dbReference>
<proteinExistence type="predicted"/>
<evidence type="ECO:0000313" key="2">
    <source>
        <dbReference type="Proteomes" id="UP000002964"/>
    </source>
</evidence>
<organism evidence="1 2">
    <name type="scientific">Thiorhodovibrio frisius</name>
    <dbReference type="NCBI Taxonomy" id="631362"/>
    <lineage>
        <taxon>Bacteria</taxon>
        <taxon>Pseudomonadati</taxon>
        <taxon>Pseudomonadota</taxon>
        <taxon>Gammaproteobacteria</taxon>
        <taxon>Chromatiales</taxon>
        <taxon>Chromatiaceae</taxon>
        <taxon>Thiorhodovibrio</taxon>
    </lineage>
</organism>
<reference evidence="1 2" key="2">
    <citation type="submission" date="2011-11" db="EMBL/GenBank/DDBJ databases">
        <authorList>
            <consortium name="US DOE Joint Genome Institute"/>
            <person name="Lucas S."/>
            <person name="Han J."/>
            <person name="Lapidus A."/>
            <person name="Cheng J.-F."/>
            <person name="Goodwin L."/>
            <person name="Pitluck S."/>
            <person name="Peters L."/>
            <person name="Ovchinnikova G."/>
            <person name="Zhang X."/>
            <person name="Detter J.C."/>
            <person name="Han C."/>
            <person name="Tapia R."/>
            <person name="Land M."/>
            <person name="Hauser L."/>
            <person name="Kyrpides N."/>
            <person name="Ivanova N."/>
            <person name="Pagani I."/>
            <person name="Vogl K."/>
            <person name="Liu Z."/>
            <person name="Overmann J."/>
            <person name="Frigaard N.-U."/>
            <person name="Bryant D."/>
            <person name="Woyke T."/>
        </authorList>
    </citation>
    <scope>NUCLEOTIDE SEQUENCE [LARGE SCALE GENOMIC DNA]</scope>
    <source>
        <strain evidence="1 2">970</strain>
    </source>
</reference>
<sequence>MTAPPKMLLIAWRGDILTLLSLLLLIHASAA</sequence>
<keyword evidence="2" id="KW-1185">Reference proteome</keyword>
<dbReference type="HOGENOM" id="CLU_3398989_0_0_6"/>
<accession>H8Z5N4</accession>
<protein>
    <submittedName>
        <fullName evidence="1">Uncharacterized protein</fullName>
    </submittedName>
</protein>
<dbReference type="AlphaFoldDB" id="H8Z5N4"/>
<dbReference type="Proteomes" id="UP000002964">
    <property type="component" value="Unassembled WGS sequence"/>
</dbReference>